<dbReference type="InterPro" id="IPR012334">
    <property type="entry name" value="Pectin_lyas_fold"/>
</dbReference>
<keyword evidence="3 4" id="KW-0456">Lyase</keyword>
<protein>
    <submittedName>
        <fullName evidence="8">Pectin lyase fold/virulence factor</fullName>
    </submittedName>
</protein>
<feature type="transmembrane region" description="Helical" evidence="5">
    <location>
        <begin position="138"/>
        <end position="161"/>
    </location>
</feature>
<dbReference type="Gene3D" id="2.160.20.10">
    <property type="entry name" value="Single-stranded right-handed beta-helix, Pectin lyase-like"/>
    <property type="match status" value="1"/>
</dbReference>
<evidence type="ECO:0000256" key="3">
    <source>
        <dbReference type="ARBA" id="ARBA00023239"/>
    </source>
</evidence>
<evidence type="ECO:0000313" key="8">
    <source>
        <dbReference type="EMBL" id="KAK4462883.1"/>
    </source>
</evidence>
<comment type="subcellular location">
    <subcellularLocation>
        <location evidence="4">Secreted</location>
    </subcellularLocation>
</comment>
<keyword evidence="9" id="KW-1185">Reference proteome</keyword>
<sequence>MRVLEFLLLLGTGTGAVAVALRPKGPGHHDSEGFRTRLPAIKRQQDDGQEVATYDDACNIGFCSVWGATIGGWGANYTTVKTVDELASAVSGTQEGVIIVEGAVTGDGRVVEVGSGKTIVGNPGSCRWFFFPFFPFYIYIYIYIYTLLILSTALSGIALSLNSSGNVIIRNLRIFNAPGAAAISLASARSVWVDHCEISGSGTQDHLLSITHGTDYVSVTHNRFYSHRPASASAVPTAADVPAPAAVNVGHSDANAEQDRDKLHVTLARNHFSDVASAVSFRFGTGHLFNSFYEKLDDGIDTRAGARVFVEGSGFDGIGPGRAVYSSTEDGFATVTASWFVGPGASFMPAQANMTSENVGYPYDWFYWPDTSTVKDRVKRWAGQTLELMV</sequence>
<keyword evidence="5" id="KW-0472">Membrane</keyword>
<dbReference type="GO" id="GO:0030570">
    <property type="term" value="F:pectate lyase activity"/>
    <property type="evidence" value="ECO:0007669"/>
    <property type="project" value="InterPro"/>
</dbReference>
<feature type="signal peptide" evidence="6">
    <location>
        <begin position="1"/>
        <end position="18"/>
    </location>
</feature>
<keyword evidence="4" id="KW-0964">Secreted</keyword>
<dbReference type="PANTHER" id="PTHR31683">
    <property type="entry name" value="PECTATE LYASE 18-RELATED"/>
    <property type="match status" value="1"/>
</dbReference>
<evidence type="ECO:0000313" key="9">
    <source>
        <dbReference type="Proteomes" id="UP001321749"/>
    </source>
</evidence>
<evidence type="ECO:0000256" key="5">
    <source>
        <dbReference type="SAM" id="Phobius"/>
    </source>
</evidence>
<dbReference type="SUPFAM" id="SSF51126">
    <property type="entry name" value="Pectin lyase-like"/>
    <property type="match status" value="1"/>
</dbReference>
<feature type="chain" id="PRO_5043406942" evidence="6">
    <location>
        <begin position="19"/>
        <end position="390"/>
    </location>
</feature>
<dbReference type="GO" id="GO:0000272">
    <property type="term" value="P:polysaccharide catabolic process"/>
    <property type="evidence" value="ECO:0007669"/>
    <property type="project" value="UniProtKB-KW"/>
</dbReference>
<dbReference type="InterPro" id="IPR045032">
    <property type="entry name" value="PEL"/>
</dbReference>
<dbReference type="SMART" id="SM00656">
    <property type="entry name" value="Amb_all"/>
    <property type="match status" value="1"/>
</dbReference>
<dbReference type="Pfam" id="PF00544">
    <property type="entry name" value="Pectate_lyase_4"/>
    <property type="match status" value="1"/>
</dbReference>
<dbReference type="InterPro" id="IPR011050">
    <property type="entry name" value="Pectin_lyase_fold/virulence"/>
</dbReference>
<comment type="caution">
    <text evidence="8">The sequence shown here is derived from an EMBL/GenBank/DDBJ whole genome shotgun (WGS) entry which is preliminary data.</text>
</comment>
<organism evidence="8 9">
    <name type="scientific">Cladorrhinum samala</name>
    <dbReference type="NCBI Taxonomy" id="585594"/>
    <lineage>
        <taxon>Eukaryota</taxon>
        <taxon>Fungi</taxon>
        <taxon>Dikarya</taxon>
        <taxon>Ascomycota</taxon>
        <taxon>Pezizomycotina</taxon>
        <taxon>Sordariomycetes</taxon>
        <taxon>Sordariomycetidae</taxon>
        <taxon>Sordariales</taxon>
        <taxon>Podosporaceae</taxon>
        <taxon>Cladorrhinum</taxon>
    </lineage>
</organism>
<proteinExistence type="inferred from homology"/>
<gene>
    <name evidence="8" type="ORF">QBC42DRAFT_325885</name>
</gene>
<dbReference type="Proteomes" id="UP001321749">
    <property type="component" value="Unassembled WGS sequence"/>
</dbReference>
<accession>A0AAV9HTB7</accession>
<dbReference type="AlphaFoldDB" id="A0AAV9HTB7"/>
<dbReference type="PANTHER" id="PTHR31683:SF18">
    <property type="entry name" value="PECTATE LYASE 21-RELATED"/>
    <property type="match status" value="1"/>
</dbReference>
<dbReference type="InterPro" id="IPR002022">
    <property type="entry name" value="Pec_lyase"/>
</dbReference>
<reference evidence="8" key="1">
    <citation type="journal article" date="2023" name="Mol. Phylogenet. Evol.">
        <title>Genome-scale phylogeny and comparative genomics of the fungal order Sordariales.</title>
        <authorList>
            <person name="Hensen N."/>
            <person name="Bonometti L."/>
            <person name="Westerberg I."/>
            <person name="Brannstrom I.O."/>
            <person name="Guillou S."/>
            <person name="Cros-Aarteil S."/>
            <person name="Calhoun S."/>
            <person name="Haridas S."/>
            <person name="Kuo A."/>
            <person name="Mondo S."/>
            <person name="Pangilinan J."/>
            <person name="Riley R."/>
            <person name="LaButti K."/>
            <person name="Andreopoulos B."/>
            <person name="Lipzen A."/>
            <person name="Chen C."/>
            <person name="Yan M."/>
            <person name="Daum C."/>
            <person name="Ng V."/>
            <person name="Clum A."/>
            <person name="Steindorff A."/>
            <person name="Ohm R.A."/>
            <person name="Martin F."/>
            <person name="Silar P."/>
            <person name="Natvig D.O."/>
            <person name="Lalanne C."/>
            <person name="Gautier V."/>
            <person name="Ament-Velasquez S.L."/>
            <person name="Kruys A."/>
            <person name="Hutchinson M.I."/>
            <person name="Powell A.J."/>
            <person name="Barry K."/>
            <person name="Miller A.N."/>
            <person name="Grigoriev I.V."/>
            <person name="Debuchy R."/>
            <person name="Gladieux P."/>
            <person name="Hiltunen Thoren M."/>
            <person name="Johannesson H."/>
        </authorList>
    </citation>
    <scope>NUCLEOTIDE SEQUENCE</scope>
    <source>
        <strain evidence="8">PSN324</strain>
    </source>
</reference>
<keyword evidence="4" id="KW-0119">Carbohydrate metabolism</keyword>
<evidence type="ECO:0000259" key="7">
    <source>
        <dbReference type="SMART" id="SM00656"/>
    </source>
</evidence>
<keyword evidence="4" id="KW-0624">Polysaccharide degradation</keyword>
<name>A0AAV9HTB7_9PEZI</name>
<dbReference type="EMBL" id="MU864966">
    <property type="protein sequence ID" value="KAK4462883.1"/>
    <property type="molecule type" value="Genomic_DNA"/>
</dbReference>
<evidence type="ECO:0000256" key="1">
    <source>
        <dbReference type="ARBA" id="ARBA00010980"/>
    </source>
</evidence>
<dbReference type="GO" id="GO:0005576">
    <property type="term" value="C:extracellular region"/>
    <property type="evidence" value="ECO:0007669"/>
    <property type="project" value="UniProtKB-SubCell"/>
</dbReference>
<keyword evidence="5" id="KW-1133">Transmembrane helix</keyword>
<evidence type="ECO:0000256" key="2">
    <source>
        <dbReference type="ARBA" id="ARBA00022729"/>
    </source>
</evidence>
<keyword evidence="5" id="KW-0812">Transmembrane</keyword>
<evidence type="ECO:0000256" key="6">
    <source>
        <dbReference type="SAM" id="SignalP"/>
    </source>
</evidence>
<feature type="domain" description="Pectate lyase" evidence="7">
    <location>
        <begin position="73"/>
        <end position="320"/>
    </location>
</feature>
<keyword evidence="2 6" id="KW-0732">Signal</keyword>
<comment type="similarity">
    <text evidence="1 4">Belongs to the polysaccharide lyase 1 family.</text>
</comment>
<evidence type="ECO:0000256" key="4">
    <source>
        <dbReference type="RuleBase" id="RU361173"/>
    </source>
</evidence>
<reference evidence="8" key="2">
    <citation type="submission" date="2023-06" db="EMBL/GenBank/DDBJ databases">
        <authorList>
            <consortium name="Lawrence Berkeley National Laboratory"/>
            <person name="Mondo S.J."/>
            <person name="Hensen N."/>
            <person name="Bonometti L."/>
            <person name="Westerberg I."/>
            <person name="Brannstrom I.O."/>
            <person name="Guillou S."/>
            <person name="Cros-Aarteil S."/>
            <person name="Calhoun S."/>
            <person name="Haridas S."/>
            <person name="Kuo A."/>
            <person name="Pangilinan J."/>
            <person name="Riley R."/>
            <person name="Labutti K."/>
            <person name="Andreopoulos B."/>
            <person name="Lipzen A."/>
            <person name="Chen C."/>
            <person name="Yanf M."/>
            <person name="Daum C."/>
            <person name="Ng V."/>
            <person name="Clum A."/>
            <person name="Steindorff A."/>
            <person name="Ohm R."/>
            <person name="Martin F."/>
            <person name="Silar P."/>
            <person name="Natvig D."/>
            <person name="Lalanne C."/>
            <person name="Gautier V."/>
            <person name="Ament-Velasquez S.L."/>
            <person name="Kruys A."/>
            <person name="Hutchinson M.I."/>
            <person name="Powell A.J."/>
            <person name="Barry K."/>
            <person name="Miller A.N."/>
            <person name="Grigoriev I.V."/>
            <person name="Debuchy R."/>
            <person name="Gladieux P."/>
            <person name="Thoren M.H."/>
            <person name="Johannesson H."/>
        </authorList>
    </citation>
    <scope>NUCLEOTIDE SEQUENCE</scope>
    <source>
        <strain evidence="8">PSN324</strain>
    </source>
</reference>